<organism evidence="1 2">
    <name type="scientific">Pseudoalteromonas fenneropenaei</name>
    <dbReference type="NCBI Taxonomy" id="1737459"/>
    <lineage>
        <taxon>Bacteria</taxon>
        <taxon>Pseudomonadati</taxon>
        <taxon>Pseudomonadota</taxon>
        <taxon>Gammaproteobacteria</taxon>
        <taxon>Alteromonadales</taxon>
        <taxon>Pseudoalteromonadaceae</taxon>
        <taxon>Pseudoalteromonas</taxon>
    </lineage>
</organism>
<keyword evidence="1" id="KW-0648">Protein biosynthesis</keyword>
<proteinExistence type="predicted"/>
<protein>
    <submittedName>
        <fullName evidence="1">Transcription elongation factor GreAB</fullName>
    </submittedName>
</protein>
<accession>A0ABV7CF95</accession>
<reference evidence="2" key="1">
    <citation type="journal article" date="2019" name="Int. J. Syst. Evol. Microbiol.">
        <title>The Global Catalogue of Microorganisms (GCM) 10K type strain sequencing project: providing services to taxonomists for standard genome sequencing and annotation.</title>
        <authorList>
            <consortium name="The Broad Institute Genomics Platform"/>
            <consortium name="The Broad Institute Genome Sequencing Center for Infectious Disease"/>
            <person name="Wu L."/>
            <person name="Ma J."/>
        </authorList>
    </citation>
    <scope>NUCLEOTIDE SEQUENCE [LARGE SCALE GENOMIC DNA]</scope>
    <source>
        <strain evidence="2">KCTC 42730</strain>
    </source>
</reference>
<keyword evidence="2" id="KW-1185">Reference proteome</keyword>
<gene>
    <name evidence="1" type="ORF">ACFOEE_01780</name>
</gene>
<dbReference type="EMBL" id="JBHRSD010000002">
    <property type="protein sequence ID" value="MFC3031255.1"/>
    <property type="molecule type" value="Genomic_DNA"/>
</dbReference>
<evidence type="ECO:0000313" key="1">
    <source>
        <dbReference type="EMBL" id="MFC3031255.1"/>
    </source>
</evidence>
<dbReference type="GO" id="GO:0003746">
    <property type="term" value="F:translation elongation factor activity"/>
    <property type="evidence" value="ECO:0007669"/>
    <property type="project" value="UniProtKB-KW"/>
</dbReference>
<evidence type="ECO:0000313" key="2">
    <source>
        <dbReference type="Proteomes" id="UP001595453"/>
    </source>
</evidence>
<sequence length="162" mass="17612">MTTALIRKHIVEAQLQFALEANIIAAKQAAASAREDAVHEQSVAETQYDSLAIESAYLAHGHSERCDAASRHLSEFNALFGKPCQTIQPGALFALVNEQDERHYYYLGPHEGGLKVFVAGTAVVVITLASPLGMRLQGLMADDEVVFEHAGRSQTLTVEFVC</sequence>
<keyword evidence="1" id="KW-0251">Elongation factor</keyword>
<dbReference type="RefSeq" id="WP_377120310.1">
    <property type="nucleotide sequence ID" value="NZ_JBHRSD010000002.1"/>
</dbReference>
<dbReference type="SUPFAM" id="SSF54534">
    <property type="entry name" value="FKBP-like"/>
    <property type="match status" value="1"/>
</dbReference>
<comment type="caution">
    <text evidence="1">The sequence shown here is derived from an EMBL/GenBank/DDBJ whole genome shotgun (WGS) entry which is preliminary data.</text>
</comment>
<name>A0ABV7CF95_9GAMM</name>
<dbReference type="Proteomes" id="UP001595453">
    <property type="component" value="Unassembled WGS sequence"/>
</dbReference>